<name>A0A2X2JAE9_9GAMM</name>
<dbReference type="NCBIfam" id="NF007840">
    <property type="entry name" value="PRK10553.1"/>
    <property type="match status" value="1"/>
</dbReference>
<accession>A0A2X2JAE9</accession>
<dbReference type="GeneID" id="74951863"/>
<reference evidence="5 8" key="2">
    <citation type="submission" date="2024-07" db="EMBL/GenBank/DDBJ databases">
        <title>Genomes of novel Serratia strains from suburban soil.</title>
        <authorList>
            <person name="Markert E.X."/>
            <person name="Severe K."/>
            <person name="Severe L."/>
            <person name="Twing K.I."/>
            <person name="Ward L.M."/>
        </authorList>
    </citation>
    <scope>NUCLEOTIDE SEQUENCE [LARGE SCALE GENOMIC DNA]</scope>
    <source>
        <strain evidence="5 8">3C-UT</strain>
    </source>
</reference>
<evidence type="ECO:0000313" key="7">
    <source>
        <dbReference type="Proteomes" id="UP000255529"/>
    </source>
</evidence>
<keyword evidence="2 4" id="KW-0963">Cytoplasm</keyword>
<dbReference type="Proteomes" id="UP001558101">
    <property type="component" value="Unassembled WGS sequence"/>
</dbReference>
<sequence length="88" mass="9722">MMNNEWHVSGLVVQARPEKIPRLVADLLAIADTEIPAQDQQHGKLVVVMQAACSHQLLEKIESVRNLDGVLAVSLVYHQQDTQGEVTP</sequence>
<dbReference type="FunFam" id="3.30.70.920:FF:000004">
    <property type="entry name" value="Chaperone NapD"/>
    <property type="match status" value="1"/>
</dbReference>
<evidence type="ECO:0000313" key="5">
    <source>
        <dbReference type="EMBL" id="MEX3173227.1"/>
    </source>
</evidence>
<keyword evidence="3 4" id="KW-0143">Chaperone</keyword>
<dbReference type="GO" id="GO:0005048">
    <property type="term" value="F:signal sequence binding"/>
    <property type="evidence" value="ECO:0007669"/>
    <property type="project" value="UniProtKB-UniRule"/>
</dbReference>
<dbReference type="PANTHER" id="PTHR38603">
    <property type="entry name" value="CHAPERONE NAPD"/>
    <property type="match status" value="1"/>
</dbReference>
<dbReference type="EMBL" id="JBFQXQ010000001">
    <property type="protein sequence ID" value="MEX3173227.1"/>
    <property type="molecule type" value="Genomic_DNA"/>
</dbReference>
<evidence type="ECO:0000256" key="2">
    <source>
        <dbReference type="ARBA" id="ARBA00022490"/>
    </source>
</evidence>
<dbReference type="Gene3D" id="3.30.70.920">
    <property type="match status" value="1"/>
</dbReference>
<dbReference type="GO" id="GO:0005737">
    <property type="term" value="C:cytoplasm"/>
    <property type="evidence" value="ECO:0007669"/>
    <property type="project" value="UniProtKB-SubCell"/>
</dbReference>
<evidence type="ECO:0000256" key="3">
    <source>
        <dbReference type="ARBA" id="ARBA00023186"/>
    </source>
</evidence>
<evidence type="ECO:0000313" key="8">
    <source>
        <dbReference type="Proteomes" id="UP001558101"/>
    </source>
</evidence>
<evidence type="ECO:0000313" key="6">
    <source>
        <dbReference type="EMBL" id="SUI77217.1"/>
    </source>
</evidence>
<dbReference type="HAMAP" id="MF_02200">
    <property type="entry name" value="NapD"/>
    <property type="match status" value="1"/>
</dbReference>
<keyword evidence="8" id="KW-1185">Reference proteome</keyword>
<dbReference type="InterPro" id="IPR005623">
    <property type="entry name" value="Chaperone_NapD_NO3_reduct"/>
</dbReference>
<dbReference type="Proteomes" id="UP000255529">
    <property type="component" value="Unassembled WGS sequence"/>
</dbReference>
<gene>
    <name evidence="4 6" type="primary">napD</name>
    <name evidence="5" type="ORF">AB4M04_14195</name>
    <name evidence="6" type="ORF">NCTC11544_03902</name>
</gene>
<reference evidence="6 7" key="1">
    <citation type="submission" date="2018-06" db="EMBL/GenBank/DDBJ databases">
        <authorList>
            <consortium name="Pathogen Informatics"/>
            <person name="Doyle S."/>
        </authorList>
    </citation>
    <scope>NUCLEOTIDE SEQUENCE [LARGE SCALE GENOMIC DNA]</scope>
    <source>
        <strain evidence="6 7">NCTC11544</strain>
    </source>
</reference>
<dbReference type="RefSeq" id="WP_012146199.1">
    <property type="nucleotide sequence ID" value="NZ_CAMIRF010000003.1"/>
</dbReference>
<comment type="similarity">
    <text evidence="4">Belongs to the NapD family.</text>
</comment>
<dbReference type="AlphaFoldDB" id="A0A2X2JAE9"/>
<dbReference type="Pfam" id="PF03927">
    <property type="entry name" value="NapD"/>
    <property type="match status" value="1"/>
</dbReference>
<evidence type="ECO:0000256" key="4">
    <source>
        <dbReference type="HAMAP-Rule" id="MF_02200"/>
    </source>
</evidence>
<organism evidence="6 7">
    <name type="scientific">Serratia quinivorans</name>
    <dbReference type="NCBI Taxonomy" id="137545"/>
    <lineage>
        <taxon>Bacteria</taxon>
        <taxon>Pseudomonadati</taxon>
        <taxon>Pseudomonadota</taxon>
        <taxon>Gammaproteobacteria</taxon>
        <taxon>Enterobacterales</taxon>
        <taxon>Yersiniaceae</taxon>
        <taxon>Serratia</taxon>
    </lineage>
</organism>
<comment type="subunit">
    <text evidence="4">Interacts with the cytoplasmic NapA precursor.</text>
</comment>
<dbReference type="EMBL" id="UGYN01000002">
    <property type="protein sequence ID" value="SUI77217.1"/>
    <property type="molecule type" value="Genomic_DNA"/>
</dbReference>
<comment type="subcellular location">
    <subcellularLocation>
        <location evidence="1 4">Cytoplasm</location>
    </subcellularLocation>
</comment>
<comment type="function">
    <text evidence="4">Chaperone for NapA, the catalytic subunit of the periplasmic nitrate reductase. It binds directly and specifically to the twin-arginine signal peptide of NapA, preventing premature interaction with the Tat translocase and premature export.</text>
</comment>
<dbReference type="PANTHER" id="PTHR38603:SF1">
    <property type="entry name" value="CHAPERONE NAPD"/>
    <property type="match status" value="1"/>
</dbReference>
<protein>
    <recommendedName>
        <fullName evidence="4">Chaperone NapD</fullName>
    </recommendedName>
    <alternativeName>
        <fullName evidence="4">NapA signal peptide-binding chaperone NapD</fullName>
    </alternativeName>
</protein>
<proteinExistence type="inferred from homology"/>
<evidence type="ECO:0000256" key="1">
    <source>
        <dbReference type="ARBA" id="ARBA00004496"/>
    </source>
</evidence>
<dbReference type="GO" id="GO:0051224">
    <property type="term" value="P:negative regulation of protein transport"/>
    <property type="evidence" value="ECO:0007669"/>
    <property type="project" value="UniProtKB-UniRule"/>
</dbReference>